<dbReference type="InterPro" id="IPR015947">
    <property type="entry name" value="PUA-like_sf"/>
</dbReference>
<gene>
    <name evidence="5" type="ORF">GSTUAT00001946001</name>
</gene>
<dbReference type="GO" id="GO:0001731">
    <property type="term" value="P:formation of translation preinitiation complex"/>
    <property type="evidence" value="ECO:0007669"/>
    <property type="project" value="TreeGrafter"/>
</dbReference>
<keyword evidence="6" id="KW-1185">Reference proteome</keyword>
<dbReference type="EMBL" id="LN890965">
    <property type="protein sequence ID" value="CUS13909.1"/>
    <property type="molecule type" value="Genomic_DNA"/>
</dbReference>
<dbReference type="InterPro" id="IPR002478">
    <property type="entry name" value="PUA"/>
</dbReference>
<dbReference type="GO" id="GO:0003723">
    <property type="term" value="F:RNA binding"/>
    <property type="evidence" value="ECO:0007669"/>
    <property type="project" value="InterPro"/>
</dbReference>
<feature type="domain" description="PUA" evidence="4">
    <location>
        <begin position="119"/>
        <end position="201"/>
    </location>
</feature>
<dbReference type="CDD" id="cd11609">
    <property type="entry name" value="MCT1_N"/>
    <property type="match status" value="1"/>
</dbReference>
<organism evidence="5 6">
    <name type="scientific">Tuber aestivum</name>
    <name type="common">summer truffle</name>
    <dbReference type="NCBI Taxonomy" id="59557"/>
    <lineage>
        <taxon>Eukaryota</taxon>
        <taxon>Fungi</taxon>
        <taxon>Dikarya</taxon>
        <taxon>Ascomycota</taxon>
        <taxon>Pezizomycotina</taxon>
        <taxon>Pezizomycetes</taxon>
        <taxon>Pezizales</taxon>
        <taxon>Tuberaceae</taxon>
        <taxon>Tuber</taxon>
    </lineage>
</organism>
<dbReference type="GO" id="GO:0005737">
    <property type="term" value="C:cytoplasm"/>
    <property type="evidence" value="ECO:0007669"/>
    <property type="project" value="UniProtKB-SubCell"/>
</dbReference>
<proteinExistence type="inferred from homology"/>
<evidence type="ECO:0000259" key="4">
    <source>
        <dbReference type="SMART" id="SM00359"/>
    </source>
</evidence>
<keyword evidence="2 3" id="KW-0963">Cytoplasm</keyword>
<evidence type="ECO:0000256" key="3">
    <source>
        <dbReference type="PIRNR" id="PIRNR005067"/>
    </source>
</evidence>
<evidence type="ECO:0000256" key="1">
    <source>
        <dbReference type="ARBA" id="ARBA00004496"/>
    </source>
</evidence>
<dbReference type="InterPro" id="IPR004521">
    <property type="entry name" value="Uncharacterised_CHP00451"/>
</dbReference>
<comment type="function">
    <text evidence="3">Involved in translation.</text>
</comment>
<dbReference type="SMART" id="SM00359">
    <property type="entry name" value="PUA"/>
    <property type="match status" value="1"/>
</dbReference>
<dbReference type="SUPFAM" id="SSF88697">
    <property type="entry name" value="PUA domain-like"/>
    <property type="match status" value="1"/>
</dbReference>
<evidence type="ECO:0000313" key="5">
    <source>
        <dbReference type="EMBL" id="CUS13909.1"/>
    </source>
</evidence>
<dbReference type="Gene3D" id="3.10.400.20">
    <property type="match status" value="1"/>
</dbReference>
<dbReference type="InterPro" id="IPR016437">
    <property type="entry name" value="MCT-1/Tma20"/>
</dbReference>
<dbReference type="NCBIfam" id="TIGR00451">
    <property type="entry name" value="unchar_dom_2"/>
    <property type="match status" value="1"/>
</dbReference>
<protein>
    <recommendedName>
        <fullName evidence="3">Translation machinery-associated protein 20</fullName>
    </recommendedName>
</protein>
<dbReference type="Pfam" id="PF01472">
    <property type="entry name" value="PUA"/>
    <property type="match status" value="1"/>
</dbReference>
<sequence>MVTFVLSPDEAEVVTGEDQCGPCVRLQLPGGNAGFTGSSKTKLKSSVQRSLRAKLVEQFPLLAPHIDEILPKKSQLSLLKAPERLSLYALDNEVLFFQHHDDALFPSLRLVHKFPDCFPTVQIDRGAIRFVMAGAMLMCPGLTSPGARLPAEGEGYDAGMVVAVNAEGKENACMVGMLKMGTDEIRKVNKGVGVETVHYLGDGLWRLDAD</sequence>
<comment type="similarity">
    <text evidence="3">Belongs to the TMA20 family.</text>
</comment>
<dbReference type="CDD" id="cd21155">
    <property type="entry name" value="PUA_MCTS-1-like"/>
    <property type="match status" value="1"/>
</dbReference>
<reference evidence="5" key="1">
    <citation type="submission" date="2015-10" db="EMBL/GenBank/DDBJ databases">
        <authorList>
            <person name="Regsiter A."/>
            <person name="william w."/>
        </authorList>
    </citation>
    <scope>NUCLEOTIDE SEQUENCE</scope>
    <source>
        <strain evidence="5">Montdore</strain>
    </source>
</reference>
<dbReference type="InterPro" id="IPR041366">
    <property type="entry name" value="Pre-PUA"/>
</dbReference>
<name>A0A292Q296_9PEZI</name>
<dbReference type="Proteomes" id="UP001412239">
    <property type="component" value="Unassembled WGS sequence"/>
</dbReference>
<dbReference type="PROSITE" id="PS50890">
    <property type="entry name" value="PUA"/>
    <property type="match status" value="1"/>
</dbReference>
<evidence type="ECO:0000313" key="6">
    <source>
        <dbReference type="Proteomes" id="UP001412239"/>
    </source>
</evidence>
<comment type="subcellular location">
    <subcellularLocation>
        <location evidence="1 3">Cytoplasm</location>
    </subcellularLocation>
</comment>
<dbReference type="AlphaFoldDB" id="A0A292Q296"/>
<dbReference type="Pfam" id="PF17832">
    <property type="entry name" value="Pre-PUA"/>
    <property type="match status" value="1"/>
</dbReference>
<evidence type="ECO:0000256" key="2">
    <source>
        <dbReference type="ARBA" id="ARBA00022490"/>
    </source>
</evidence>
<dbReference type="PANTHER" id="PTHR22798">
    <property type="entry name" value="MCT-1 PROTEIN"/>
    <property type="match status" value="1"/>
</dbReference>
<dbReference type="PIRSF" id="PIRSF005067">
    <property type="entry name" value="Tma_RNA-bind_prd"/>
    <property type="match status" value="1"/>
</dbReference>
<accession>A0A292Q296</accession>
<dbReference type="PANTHER" id="PTHR22798:SF0">
    <property type="entry name" value="MALIGNANT T-CELL-AMPLIFIED SEQUENCE 1"/>
    <property type="match status" value="1"/>
</dbReference>